<dbReference type="Proteomes" id="UP000518752">
    <property type="component" value="Unassembled WGS sequence"/>
</dbReference>
<dbReference type="AlphaFoldDB" id="A0A8H5FWF0"/>
<keyword evidence="6" id="KW-1185">Reference proteome</keyword>
<protein>
    <recommendedName>
        <fullName evidence="7">Glutathione S-transferase</fullName>
    </recommendedName>
</protein>
<dbReference type="Gene3D" id="3.40.30.10">
    <property type="entry name" value="Glutaredoxin"/>
    <property type="match status" value="1"/>
</dbReference>
<dbReference type="PROSITE" id="PS50404">
    <property type="entry name" value="GST_NTER"/>
    <property type="match status" value="1"/>
</dbReference>
<reference evidence="5 6" key="1">
    <citation type="journal article" date="2020" name="ISME J.">
        <title>Uncovering the hidden diversity of litter-decomposition mechanisms in mushroom-forming fungi.</title>
        <authorList>
            <person name="Floudas D."/>
            <person name="Bentzer J."/>
            <person name="Ahren D."/>
            <person name="Johansson T."/>
            <person name="Persson P."/>
            <person name="Tunlid A."/>
        </authorList>
    </citation>
    <scope>NUCLEOTIDE SEQUENCE [LARGE SCALE GENOMIC DNA]</scope>
    <source>
        <strain evidence="5 6">CBS 406.79</strain>
    </source>
</reference>
<dbReference type="InterPro" id="IPR004046">
    <property type="entry name" value="GST_C"/>
</dbReference>
<evidence type="ECO:0000256" key="1">
    <source>
        <dbReference type="ARBA" id="ARBA00007409"/>
    </source>
</evidence>
<dbReference type="SFLD" id="SFLDG00358">
    <property type="entry name" value="Main_(cytGST)"/>
    <property type="match status" value="1"/>
</dbReference>
<sequence length="232" mass="26787">MSESKKHDILLYTSARSPNAMKIAVFTEELKSAYGFEFERRLMDMSNDEQKEPWYIAINPNGRIPALVDRSRDNFAVFESAAILLYLQEYYDPDNKFGWDVKESPNEYTEMIQWMLFAHGGIGPAQGQLNHFRHASEKIPYAIDLFTKDVKSRYAMLDKRMDGREYLAGPGKGMYSIADINVLPWIRLREYAGIPSLDEWPNLKRWYENTVTTHKPTWDRAAVAALGQSSNS</sequence>
<name>A0A8H5FWF0_9AGAR</name>
<dbReference type="PANTHER" id="PTHR44051:SF8">
    <property type="entry name" value="GLUTATHIONE S-TRANSFERASE GSTA"/>
    <property type="match status" value="1"/>
</dbReference>
<dbReference type="InterPro" id="IPR004045">
    <property type="entry name" value="Glutathione_S-Trfase_N"/>
</dbReference>
<feature type="domain" description="GST C-terminal" evidence="4">
    <location>
        <begin position="104"/>
        <end position="232"/>
    </location>
</feature>
<feature type="domain" description="GST N-terminal" evidence="3">
    <location>
        <begin position="7"/>
        <end position="95"/>
    </location>
</feature>
<dbReference type="InterPro" id="IPR036282">
    <property type="entry name" value="Glutathione-S-Trfase_C_sf"/>
</dbReference>
<evidence type="ECO:0000259" key="4">
    <source>
        <dbReference type="PROSITE" id="PS50405"/>
    </source>
</evidence>
<accession>A0A8H5FWF0</accession>
<dbReference type="Pfam" id="PF02798">
    <property type="entry name" value="GST_N"/>
    <property type="match status" value="1"/>
</dbReference>
<comment type="similarity">
    <text evidence="1 2">Belongs to the GST superfamily.</text>
</comment>
<dbReference type="SFLD" id="SFLDS00019">
    <property type="entry name" value="Glutathione_Transferase_(cytos"/>
    <property type="match status" value="1"/>
</dbReference>
<dbReference type="OrthoDB" id="422574at2759"/>
<dbReference type="CDD" id="cd03048">
    <property type="entry name" value="GST_N_Ure2p_like"/>
    <property type="match status" value="1"/>
</dbReference>
<dbReference type="EMBL" id="JAACJN010000277">
    <property type="protein sequence ID" value="KAF5352255.1"/>
    <property type="molecule type" value="Genomic_DNA"/>
</dbReference>
<evidence type="ECO:0000259" key="3">
    <source>
        <dbReference type="PROSITE" id="PS50404"/>
    </source>
</evidence>
<organism evidence="5 6">
    <name type="scientific">Collybiopsis confluens</name>
    <dbReference type="NCBI Taxonomy" id="2823264"/>
    <lineage>
        <taxon>Eukaryota</taxon>
        <taxon>Fungi</taxon>
        <taxon>Dikarya</taxon>
        <taxon>Basidiomycota</taxon>
        <taxon>Agaricomycotina</taxon>
        <taxon>Agaricomycetes</taxon>
        <taxon>Agaricomycetidae</taxon>
        <taxon>Agaricales</taxon>
        <taxon>Marasmiineae</taxon>
        <taxon>Omphalotaceae</taxon>
        <taxon>Collybiopsis</taxon>
    </lineage>
</organism>
<dbReference type="PANTHER" id="PTHR44051">
    <property type="entry name" value="GLUTATHIONE S-TRANSFERASE-RELATED"/>
    <property type="match status" value="1"/>
</dbReference>
<dbReference type="PROSITE" id="PS50405">
    <property type="entry name" value="GST_CTER"/>
    <property type="match status" value="1"/>
</dbReference>
<dbReference type="SUPFAM" id="SSF47616">
    <property type="entry name" value="GST C-terminal domain-like"/>
    <property type="match status" value="1"/>
</dbReference>
<dbReference type="InterPro" id="IPR036249">
    <property type="entry name" value="Thioredoxin-like_sf"/>
</dbReference>
<evidence type="ECO:0000313" key="6">
    <source>
        <dbReference type="Proteomes" id="UP000518752"/>
    </source>
</evidence>
<gene>
    <name evidence="5" type="ORF">D9757_012512</name>
</gene>
<dbReference type="Pfam" id="PF00043">
    <property type="entry name" value="GST_C"/>
    <property type="match status" value="1"/>
</dbReference>
<evidence type="ECO:0008006" key="7">
    <source>
        <dbReference type="Google" id="ProtNLM"/>
    </source>
</evidence>
<comment type="caution">
    <text evidence="5">The sequence shown here is derived from an EMBL/GenBank/DDBJ whole genome shotgun (WGS) entry which is preliminary data.</text>
</comment>
<dbReference type="InterPro" id="IPR010987">
    <property type="entry name" value="Glutathione-S-Trfase_C-like"/>
</dbReference>
<evidence type="ECO:0000256" key="2">
    <source>
        <dbReference type="RuleBase" id="RU003494"/>
    </source>
</evidence>
<dbReference type="SUPFAM" id="SSF52833">
    <property type="entry name" value="Thioredoxin-like"/>
    <property type="match status" value="1"/>
</dbReference>
<dbReference type="InterPro" id="IPR040079">
    <property type="entry name" value="Glutathione_S-Trfase"/>
</dbReference>
<dbReference type="Gene3D" id="1.20.1050.10">
    <property type="match status" value="1"/>
</dbReference>
<proteinExistence type="inferred from homology"/>
<evidence type="ECO:0000313" key="5">
    <source>
        <dbReference type="EMBL" id="KAF5352255.1"/>
    </source>
</evidence>